<sequence>MADSSLEGFEKTSDLFSRKPEIEGVPPSLNIDAIPDDLKRAALRMQLPPSYVVVGIYRLFTDEHLWRPTWDKCKHGVQRGAIVGAVWAVLTFGIQERLIRVFLSNSPRLTGLSDGTMFGYPIPFPLHTYAAMVYMGHQLTTILRFFLSKNIRIARDRVWQHTVASRGKGPEWFQPYVEEWDQPPRIGKDELKGGFIERTAGGWIGTLVLKRVILAPLSLYPLVGTVASASFRALGMSRILHRRYFEAKKMTPHEVAVFMEERKWDYRLFGFVTALLESIPILGLVFSISNRIGAAMWAFDLEKKQHYVREERTREKKAQ</sequence>
<feature type="transmembrane region" description="Helical" evidence="1">
    <location>
        <begin position="268"/>
        <end position="288"/>
    </location>
</feature>
<dbReference type="OrthoDB" id="10012223at2759"/>
<name>A0A4Y7T1Z1_COPMI</name>
<organism evidence="2 3">
    <name type="scientific">Coprinellus micaceus</name>
    <name type="common">Glistening ink-cap mushroom</name>
    <name type="synonym">Coprinus micaceus</name>
    <dbReference type="NCBI Taxonomy" id="71717"/>
    <lineage>
        <taxon>Eukaryota</taxon>
        <taxon>Fungi</taxon>
        <taxon>Dikarya</taxon>
        <taxon>Basidiomycota</taxon>
        <taxon>Agaricomycotina</taxon>
        <taxon>Agaricomycetes</taxon>
        <taxon>Agaricomycetidae</taxon>
        <taxon>Agaricales</taxon>
        <taxon>Agaricineae</taxon>
        <taxon>Psathyrellaceae</taxon>
        <taxon>Coprinellus</taxon>
    </lineage>
</organism>
<keyword evidence="1" id="KW-1133">Transmembrane helix</keyword>
<dbReference type="PANTHER" id="PTHR34292">
    <property type="entry name" value="OUTER SPORE WALL PROTEIN LDS1"/>
    <property type="match status" value="1"/>
</dbReference>
<keyword evidence="1" id="KW-0472">Membrane</keyword>
<dbReference type="STRING" id="71717.A0A4Y7T1Z1"/>
<dbReference type="InterPro" id="IPR052786">
    <property type="entry name" value="Spore_wall_assembly"/>
</dbReference>
<comment type="caution">
    <text evidence="2">The sequence shown here is derived from an EMBL/GenBank/DDBJ whole genome shotgun (WGS) entry which is preliminary data.</text>
</comment>
<dbReference type="EMBL" id="QPFP01000034">
    <property type="protein sequence ID" value="TEB28155.1"/>
    <property type="molecule type" value="Genomic_DNA"/>
</dbReference>
<evidence type="ECO:0000256" key="1">
    <source>
        <dbReference type="SAM" id="Phobius"/>
    </source>
</evidence>
<dbReference type="PANTHER" id="PTHR34292:SF2">
    <property type="entry name" value="OUTER SPORE WALL PROTEIN LDS1"/>
    <property type="match status" value="1"/>
</dbReference>
<reference evidence="2 3" key="1">
    <citation type="journal article" date="2019" name="Nat. Ecol. Evol.">
        <title>Megaphylogeny resolves global patterns of mushroom evolution.</title>
        <authorList>
            <person name="Varga T."/>
            <person name="Krizsan K."/>
            <person name="Foldi C."/>
            <person name="Dima B."/>
            <person name="Sanchez-Garcia M."/>
            <person name="Sanchez-Ramirez S."/>
            <person name="Szollosi G.J."/>
            <person name="Szarkandi J.G."/>
            <person name="Papp V."/>
            <person name="Albert L."/>
            <person name="Andreopoulos W."/>
            <person name="Angelini C."/>
            <person name="Antonin V."/>
            <person name="Barry K.W."/>
            <person name="Bougher N.L."/>
            <person name="Buchanan P."/>
            <person name="Buyck B."/>
            <person name="Bense V."/>
            <person name="Catcheside P."/>
            <person name="Chovatia M."/>
            <person name="Cooper J."/>
            <person name="Damon W."/>
            <person name="Desjardin D."/>
            <person name="Finy P."/>
            <person name="Geml J."/>
            <person name="Haridas S."/>
            <person name="Hughes K."/>
            <person name="Justo A."/>
            <person name="Karasinski D."/>
            <person name="Kautmanova I."/>
            <person name="Kiss B."/>
            <person name="Kocsube S."/>
            <person name="Kotiranta H."/>
            <person name="LaButti K.M."/>
            <person name="Lechner B.E."/>
            <person name="Liimatainen K."/>
            <person name="Lipzen A."/>
            <person name="Lukacs Z."/>
            <person name="Mihaltcheva S."/>
            <person name="Morgado L.N."/>
            <person name="Niskanen T."/>
            <person name="Noordeloos M.E."/>
            <person name="Ohm R.A."/>
            <person name="Ortiz-Santana B."/>
            <person name="Ovrebo C."/>
            <person name="Racz N."/>
            <person name="Riley R."/>
            <person name="Savchenko A."/>
            <person name="Shiryaev A."/>
            <person name="Soop K."/>
            <person name="Spirin V."/>
            <person name="Szebenyi C."/>
            <person name="Tomsovsky M."/>
            <person name="Tulloss R.E."/>
            <person name="Uehling J."/>
            <person name="Grigoriev I.V."/>
            <person name="Vagvolgyi C."/>
            <person name="Papp T."/>
            <person name="Martin F.M."/>
            <person name="Miettinen O."/>
            <person name="Hibbett D.S."/>
            <person name="Nagy L.G."/>
        </authorList>
    </citation>
    <scope>NUCLEOTIDE SEQUENCE [LARGE SCALE GENOMIC DNA]</scope>
    <source>
        <strain evidence="2 3">FP101781</strain>
    </source>
</reference>
<protein>
    <submittedName>
        <fullName evidence="2">Uncharacterized protein</fullName>
    </submittedName>
</protein>
<evidence type="ECO:0000313" key="2">
    <source>
        <dbReference type="EMBL" id="TEB28155.1"/>
    </source>
</evidence>
<accession>A0A4Y7T1Z1</accession>
<proteinExistence type="predicted"/>
<gene>
    <name evidence="2" type="ORF">FA13DRAFT_815042</name>
</gene>
<feature type="transmembrane region" description="Helical" evidence="1">
    <location>
        <begin position="219"/>
        <end position="240"/>
    </location>
</feature>
<dbReference type="Proteomes" id="UP000298030">
    <property type="component" value="Unassembled WGS sequence"/>
</dbReference>
<keyword evidence="1" id="KW-0812">Transmembrane</keyword>
<keyword evidence="3" id="KW-1185">Reference proteome</keyword>
<dbReference type="AlphaFoldDB" id="A0A4Y7T1Z1"/>
<evidence type="ECO:0000313" key="3">
    <source>
        <dbReference type="Proteomes" id="UP000298030"/>
    </source>
</evidence>